<name>A0A3A4R985_9BACT</name>
<protein>
    <submittedName>
        <fullName evidence="2">Uncharacterized protein</fullName>
    </submittedName>
</protein>
<reference evidence="2 3" key="1">
    <citation type="journal article" date="2017" name="ISME J.">
        <title>Energy and carbon metabolisms in a deep terrestrial subsurface fluid microbial community.</title>
        <authorList>
            <person name="Momper L."/>
            <person name="Jungbluth S.P."/>
            <person name="Lee M.D."/>
            <person name="Amend J.P."/>
        </authorList>
    </citation>
    <scope>NUCLEOTIDE SEQUENCE [LARGE SCALE GENOMIC DNA]</scope>
    <source>
        <strain evidence="2">SURF_26</strain>
    </source>
</reference>
<dbReference type="AlphaFoldDB" id="A0A3A4R985"/>
<organism evidence="2 3">
    <name type="scientific">Candidatus Auribacter fodinae</name>
    <dbReference type="NCBI Taxonomy" id="2093366"/>
    <lineage>
        <taxon>Bacteria</taxon>
        <taxon>Pseudomonadati</taxon>
        <taxon>Candidatus Auribacterota</taxon>
        <taxon>Candidatus Auribacteria</taxon>
        <taxon>Candidatus Auribacterales</taxon>
        <taxon>Candidatus Auribacteraceae</taxon>
        <taxon>Candidatus Auribacter</taxon>
    </lineage>
</organism>
<dbReference type="Proteomes" id="UP000266426">
    <property type="component" value="Unassembled WGS sequence"/>
</dbReference>
<accession>A0A3A4R985</accession>
<sequence length="321" mass="36168">MKKVFIAFCLLSLTSVSYAHLCNDVFIQAKDNLAVKVDVRDGQLRINESGEFRVYLLNTMDRDIADIRLEVQSEAFDSDVTPSPDWKSYPRLKTKSEGGKKEFFTVKLTRRQGVAEGKYSIGLCLFNGRDKSMVFKTVDMNDAAAVMEVPRKPDSLAIDGSVDKEEWKDALMCTSMYEYVFERIDAAWISQQGVNKMSDVQTRVRFSHDESTLYGMVDFQSSGQKDIVNIYISPDHDSTPAVLTADLQNQTVTLGGSDTPVEAKFSGTKVEFSLPLESVGLKNAQSFYVNVTRKQDTKQTYWRGNEISVLDPIVYANFILK</sequence>
<evidence type="ECO:0000313" key="3">
    <source>
        <dbReference type="Proteomes" id="UP000266426"/>
    </source>
</evidence>
<proteinExistence type="predicted"/>
<evidence type="ECO:0000313" key="2">
    <source>
        <dbReference type="EMBL" id="RJP59367.1"/>
    </source>
</evidence>
<keyword evidence="1" id="KW-0732">Signal</keyword>
<feature type="chain" id="PRO_5017357760" evidence="1">
    <location>
        <begin position="20"/>
        <end position="321"/>
    </location>
</feature>
<comment type="caution">
    <text evidence="2">The sequence shown here is derived from an EMBL/GenBank/DDBJ whole genome shotgun (WGS) entry which is preliminary data.</text>
</comment>
<dbReference type="SUPFAM" id="SSF49344">
    <property type="entry name" value="CBD9-like"/>
    <property type="match status" value="1"/>
</dbReference>
<gene>
    <name evidence="2" type="ORF">C4541_06140</name>
</gene>
<evidence type="ECO:0000256" key="1">
    <source>
        <dbReference type="SAM" id="SignalP"/>
    </source>
</evidence>
<feature type="signal peptide" evidence="1">
    <location>
        <begin position="1"/>
        <end position="19"/>
    </location>
</feature>
<dbReference type="EMBL" id="QZJZ01000050">
    <property type="protein sequence ID" value="RJP59367.1"/>
    <property type="molecule type" value="Genomic_DNA"/>
</dbReference>
<dbReference type="Gene3D" id="2.60.40.1190">
    <property type="match status" value="1"/>
</dbReference>